<dbReference type="PANTHER" id="PTHR31310">
    <property type="match status" value="1"/>
</dbReference>
<dbReference type="PANTHER" id="PTHR31310:SF11">
    <property type="entry name" value="INOSITOL PHOSPHORYLCERAMIDE SYNTHASE CATALYTIC SUBUNIT AUR1"/>
    <property type="match status" value="1"/>
</dbReference>
<sequence>IRKPYNLYRYYFLSEKQTNEFDLNWNLNPMDSIRKLYHYKPRSFAEGLHYTFLFSTILFVFIILPVSFFVKFLIFAFFSFLFTVPMLSQFFFSALPILTWVFFYFSASKIPTSWRPPISVKYLPSMETIFYGDNLSDILATSTNMFLDLLAWFPYGIIHFSVPFILAAFIFLFAPPTALRSYATAFGYMNLLGVIVQSTLPAAPPWYKVLYGLEPADYSMTGSAGGLGRIDKLFGFDMYSSNFANSPVIFGAFPSLHSGAATMEALFLSYLFPRFKPLWWGYVFWLWWCTMYLTHHYFIDLIAGSCLSLICFATVKYTTLPIRDRNKFCRFSYTKLEYVNLISLDPSPNYHPLND</sequence>
<dbReference type="Proteomes" id="UP000094236">
    <property type="component" value="Unassembled WGS sequence"/>
</dbReference>
<feature type="domain" description="Phosphatidic acid phosphatase type 2/haloperoxidase" evidence="6">
    <location>
        <begin position="179"/>
        <end position="316"/>
    </location>
</feature>
<dbReference type="GO" id="GO:0045140">
    <property type="term" value="F:inositol phosphoceramide synthase activity"/>
    <property type="evidence" value="ECO:0007669"/>
    <property type="project" value="EnsemblFungi"/>
</dbReference>
<gene>
    <name evidence="7" type="ORF">PACTADRAFT_21291</name>
</gene>
<dbReference type="STRING" id="669874.A0A1E4U176"/>
<protein>
    <recommendedName>
        <fullName evidence="6">Phosphatidic acid phosphatase type 2/haloperoxidase domain-containing protein</fullName>
    </recommendedName>
</protein>
<evidence type="ECO:0000259" key="6">
    <source>
        <dbReference type="SMART" id="SM00014"/>
    </source>
</evidence>
<feature type="transmembrane region" description="Helical" evidence="5">
    <location>
        <begin position="278"/>
        <end position="295"/>
    </location>
</feature>
<feature type="non-terminal residue" evidence="7">
    <location>
        <position position="1"/>
    </location>
</feature>
<name>A0A1E4U176_PACTA</name>
<dbReference type="GO" id="GO:0016020">
    <property type="term" value="C:membrane"/>
    <property type="evidence" value="ECO:0007669"/>
    <property type="project" value="UniProtKB-SubCell"/>
</dbReference>
<evidence type="ECO:0000313" key="8">
    <source>
        <dbReference type="Proteomes" id="UP000094236"/>
    </source>
</evidence>
<feature type="transmembrane region" description="Helical" evidence="5">
    <location>
        <begin position="248"/>
        <end position="271"/>
    </location>
</feature>
<evidence type="ECO:0000256" key="2">
    <source>
        <dbReference type="ARBA" id="ARBA00022692"/>
    </source>
</evidence>
<dbReference type="AlphaFoldDB" id="A0A1E4U176"/>
<evidence type="ECO:0000256" key="4">
    <source>
        <dbReference type="ARBA" id="ARBA00023136"/>
    </source>
</evidence>
<evidence type="ECO:0000256" key="5">
    <source>
        <dbReference type="SAM" id="Phobius"/>
    </source>
</evidence>
<dbReference type="Gene3D" id="1.20.144.10">
    <property type="entry name" value="Phosphatidic acid phosphatase type 2/haloperoxidase"/>
    <property type="match status" value="1"/>
</dbReference>
<keyword evidence="8" id="KW-1185">Reference proteome</keyword>
<evidence type="ECO:0000313" key="7">
    <source>
        <dbReference type="EMBL" id="ODV97761.1"/>
    </source>
</evidence>
<dbReference type="InterPro" id="IPR036938">
    <property type="entry name" value="PAP2/HPO_sf"/>
</dbReference>
<proteinExistence type="predicted"/>
<evidence type="ECO:0000256" key="1">
    <source>
        <dbReference type="ARBA" id="ARBA00004141"/>
    </source>
</evidence>
<dbReference type="EMBL" id="KV454011">
    <property type="protein sequence ID" value="ODV97761.1"/>
    <property type="molecule type" value="Genomic_DNA"/>
</dbReference>
<organism evidence="7 8">
    <name type="scientific">Pachysolen tannophilus NRRL Y-2460</name>
    <dbReference type="NCBI Taxonomy" id="669874"/>
    <lineage>
        <taxon>Eukaryota</taxon>
        <taxon>Fungi</taxon>
        <taxon>Dikarya</taxon>
        <taxon>Ascomycota</taxon>
        <taxon>Saccharomycotina</taxon>
        <taxon>Pichiomycetes</taxon>
        <taxon>Pachysolenaceae</taxon>
        <taxon>Pachysolen</taxon>
    </lineage>
</organism>
<feature type="non-terminal residue" evidence="7">
    <location>
        <position position="355"/>
    </location>
</feature>
<dbReference type="GO" id="GO:0070916">
    <property type="term" value="C:inositol phosphoceramide synthase complex"/>
    <property type="evidence" value="ECO:0007669"/>
    <property type="project" value="EnsemblFungi"/>
</dbReference>
<dbReference type="InterPro" id="IPR052185">
    <property type="entry name" value="IPC_Synthase-Related"/>
</dbReference>
<feature type="transmembrane region" description="Helical" evidence="5">
    <location>
        <begin position="52"/>
        <end position="78"/>
    </location>
</feature>
<dbReference type="SMART" id="SM00014">
    <property type="entry name" value="acidPPc"/>
    <property type="match status" value="1"/>
</dbReference>
<accession>A0A1E4U176</accession>
<feature type="transmembrane region" description="Helical" evidence="5">
    <location>
        <begin position="186"/>
        <end position="207"/>
    </location>
</feature>
<dbReference type="Pfam" id="PF14378">
    <property type="entry name" value="PAP2_3"/>
    <property type="match status" value="1"/>
</dbReference>
<reference evidence="8" key="1">
    <citation type="submission" date="2016-05" db="EMBL/GenBank/DDBJ databases">
        <title>Comparative genomics of biotechnologically important yeasts.</title>
        <authorList>
            <consortium name="DOE Joint Genome Institute"/>
            <person name="Riley R."/>
            <person name="Haridas S."/>
            <person name="Wolfe K.H."/>
            <person name="Lopes M.R."/>
            <person name="Hittinger C.T."/>
            <person name="Goker M."/>
            <person name="Salamov A."/>
            <person name="Wisecaver J."/>
            <person name="Long T.M."/>
            <person name="Aerts A.L."/>
            <person name="Barry K."/>
            <person name="Choi C."/>
            <person name="Clum A."/>
            <person name="Coughlan A.Y."/>
            <person name="Deshpande S."/>
            <person name="Douglass A.P."/>
            <person name="Hanson S.J."/>
            <person name="Klenk H.-P."/>
            <person name="Labutti K."/>
            <person name="Lapidus A."/>
            <person name="Lindquist E."/>
            <person name="Lipzen A."/>
            <person name="Meier-Kolthoff J.P."/>
            <person name="Ohm R.A."/>
            <person name="Otillar R.P."/>
            <person name="Pangilinan J."/>
            <person name="Peng Y."/>
            <person name="Rokas A."/>
            <person name="Rosa C.A."/>
            <person name="Scheuner C."/>
            <person name="Sibirny A.A."/>
            <person name="Slot J.C."/>
            <person name="Stielow J.B."/>
            <person name="Sun H."/>
            <person name="Kurtzman C.P."/>
            <person name="Blackwell M."/>
            <person name="Grigoriev I.V."/>
            <person name="Jeffries T.W."/>
        </authorList>
    </citation>
    <scope>NUCLEOTIDE SEQUENCE [LARGE SCALE GENOMIC DNA]</scope>
    <source>
        <strain evidence="8">NRRL Y-2460</strain>
    </source>
</reference>
<keyword evidence="2 5" id="KW-0812">Transmembrane</keyword>
<dbReference type="CDD" id="cd03386">
    <property type="entry name" value="PAP2_Aur1_like"/>
    <property type="match status" value="1"/>
</dbReference>
<dbReference type="GO" id="GO:0030148">
    <property type="term" value="P:sphingolipid biosynthetic process"/>
    <property type="evidence" value="ECO:0007669"/>
    <property type="project" value="EnsemblFungi"/>
</dbReference>
<comment type="subcellular location">
    <subcellularLocation>
        <location evidence="1">Membrane</location>
        <topology evidence="1">Multi-pass membrane protein</topology>
    </subcellularLocation>
</comment>
<dbReference type="SUPFAM" id="SSF48317">
    <property type="entry name" value="Acid phosphatase/Vanadium-dependent haloperoxidase"/>
    <property type="match status" value="1"/>
</dbReference>
<feature type="transmembrane region" description="Helical" evidence="5">
    <location>
        <begin position="301"/>
        <end position="320"/>
    </location>
</feature>
<dbReference type="InterPro" id="IPR026841">
    <property type="entry name" value="Aur1/Ipt1"/>
</dbReference>
<evidence type="ECO:0000256" key="3">
    <source>
        <dbReference type="ARBA" id="ARBA00022989"/>
    </source>
</evidence>
<keyword evidence="3 5" id="KW-1133">Transmembrane helix</keyword>
<dbReference type="OrthoDB" id="5784at2759"/>
<keyword evidence="4 5" id="KW-0472">Membrane</keyword>
<dbReference type="InterPro" id="IPR000326">
    <property type="entry name" value="PAP2/HPO"/>
</dbReference>
<feature type="transmembrane region" description="Helical" evidence="5">
    <location>
        <begin position="152"/>
        <end position="174"/>
    </location>
</feature>
<dbReference type="GO" id="GO:0006676">
    <property type="term" value="P:mannosyl diphosphorylinositol ceramide metabolic process"/>
    <property type="evidence" value="ECO:0007669"/>
    <property type="project" value="TreeGrafter"/>
</dbReference>